<feature type="compositionally biased region" description="Low complexity" evidence="20">
    <location>
        <begin position="825"/>
        <end position="835"/>
    </location>
</feature>
<feature type="domain" description="SH3" evidence="21">
    <location>
        <begin position="367"/>
        <end position="429"/>
    </location>
</feature>
<evidence type="ECO:0000256" key="10">
    <source>
        <dbReference type="ARBA" id="ARBA00022490"/>
    </source>
</evidence>
<evidence type="ECO:0000256" key="15">
    <source>
        <dbReference type="ARBA" id="ARBA00023203"/>
    </source>
</evidence>
<dbReference type="EMBL" id="JAVRRG010000103">
    <property type="protein sequence ID" value="KAK5086027.1"/>
    <property type="molecule type" value="Genomic_DNA"/>
</dbReference>
<evidence type="ECO:0000256" key="7">
    <source>
        <dbReference type="ARBA" id="ARBA00020357"/>
    </source>
</evidence>
<keyword evidence="14" id="KW-0472">Membrane</keyword>
<dbReference type="CDD" id="cd11773">
    <property type="entry name" value="SH3_Sla1p_1"/>
    <property type="match status" value="1"/>
</dbReference>
<evidence type="ECO:0000256" key="19">
    <source>
        <dbReference type="PROSITE-ProRule" id="PRU00192"/>
    </source>
</evidence>
<evidence type="ECO:0000259" key="21">
    <source>
        <dbReference type="PROSITE" id="PS50002"/>
    </source>
</evidence>
<feature type="region of interest" description="Disordered" evidence="20">
    <location>
        <begin position="141"/>
        <end position="160"/>
    </location>
</feature>
<evidence type="ECO:0000256" key="13">
    <source>
        <dbReference type="ARBA" id="ARBA00022753"/>
    </source>
</evidence>
<evidence type="ECO:0000256" key="12">
    <source>
        <dbReference type="ARBA" id="ARBA00022737"/>
    </source>
</evidence>
<sequence length="1135" mass="122616">MGFLAICTALYDYQPQSNGELELSEGDILYILEKSSDDDWWKAKKRAGAEDEDEPEGLIPNNYVEDAQPIHTAKALYDYSRQTEEEVSFTEDAIIHVYDTSDPDWTLVAVDGDCGFAPANYIEISSASAATQPTSYAAPAAYEPEQQPSPPVSPARDPASAQARLANIMGIPPADPPATRQVMSSPLPPRQFTPEASDEEQPPPKPARPMSQAMPPPPAISYAEDDSPGVSPGIQSSPAFRGAGSSEDNLRSPGGYHLYNISEMVSALGKRKKMPITLGLNIATGTIMLSPERSRDGPTQEWSADKLEHYSIEGKHVFLELNRPSKSLDLHAGAKDTAQEIVSGLGDIAGAARGAGLQEVFDASKGGRQKKGLVSYDFMAQGEDEVTVAEGDEVLVLDDTKSEEWWNVRRLKNGKEGVVPSSYIEITGVVAAEPPSRSGVNAGLSPVEQNRKEEERLAKEAARADRARRAAEEARAPRDVSLPERGSSLADEDRRSSKRDRRSSKPAGKPRAKPDQSKVRTWTDHSGSFRVDAQFLGVADGKIHLHKVNGVKIAVPVSKMSQPDLDYVEKVTNESIDDNIPVADLIKMKRRNQESDRAGASIERSRSPAQQNKPPDYDWFDFFLTAGVGPHQCERYAQAMVRDSMDETVLPDISMETLRTLGLKEGDSIKVMKHLDQRFGRNRVNGEAGAGQAGGLFTNADGTLKKNTGRERPDANRAGTDIVDPGAFQPEAPRAPADAQPTTLASAPTGFDDDAWTPKPTNRAVTPSAQSPAPLPPSAPAAKPPSENLQALASLVPLEPTAAPQRSASQPQAPQTTQSPPPAPQQQQQTGATPQLFQQVAHQVGQPQVNPPRQRPQAPQQNYTGLLSPPPRPTSAPQNAQQNQFGPYPLQPQLTGLSGNTHPAPAGQSLDELTAQRMQQYLRPQQTGFMQPGMQMQNGFQPQPTGFQQPPFGQMQQSFFNGNAAGSPFADPRSTMQPQPTGFNTFQQQPQQSGVNSMLPPALAPQRTGFPNAQPHMQQNGISPFQPQQTGFQPQGLQPQSTGFQSPFQAQQTGFQQPLQAQPTSFNHTNGFGHNNLPPVPPIPQSTTPAPLIPQKTGPAPDIKFGVNPAAKRLVPQPTGRADLSKATPQNPFGF</sequence>
<dbReference type="InterPro" id="IPR013761">
    <property type="entry name" value="SAM/pointed_sf"/>
</dbReference>
<feature type="region of interest" description="Disordered" evidence="20">
    <location>
        <begin position="686"/>
        <end position="908"/>
    </location>
</feature>
<evidence type="ECO:0000256" key="17">
    <source>
        <dbReference type="ARBA" id="ARBA00029697"/>
    </source>
</evidence>
<comment type="similarity">
    <text evidence="4">Belongs to the SLA1 family.</text>
</comment>
<feature type="compositionally biased region" description="Basic residues" evidence="20">
    <location>
        <begin position="496"/>
        <end position="511"/>
    </location>
</feature>
<comment type="subcellular location">
    <subcellularLocation>
        <location evidence="3">Cell membrane</location>
        <topology evidence="3">Peripheral membrane protein</topology>
        <orientation evidence="3">Cytoplasmic side</orientation>
    </subcellularLocation>
    <subcellularLocation>
        <location evidence="2">Cytoplasm</location>
        <location evidence="2">Cytoskeleton</location>
        <location evidence="2">Actin patch</location>
    </subcellularLocation>
    <subcellularLocation>
        <location evidence="1">Endosome membrane</location>
        <topology evidence="1">Peripheral membrane protein</topology>
        <orientation evidence="1">Cytoplasmic side</orientation>
    </subcellularLocation>
</comment>
<dbReference type="InterPro" id="IPR035800">
    <property type="entry name" value="Sla1_SH3_1"/>
</dbReference>
<evidence type="ECO:0000313" key="22">
    <source>
        <dbReference type="EMBL" id="KAK5086027.1"/>
    </source>
</evidence>
<keyword evidence="16" id="KW-0206">Cytoskeleton</keyword>
<feature type="region of interest" description="Disordered" evidence="20">
    <location>
        <begin position="974"/>
        <end position="1135"/>
    </location>
</feature>
<dbReference type="PRINTS" id="PR00452">
    <property type="entry name" value="SH3DOMAIN"/>
</dbReference>
<feature type="compositionally biased region" description="Basic and acidic residues" evidence="20">
    <location>
        <begin position="449"/>
        <end position="482"/>
    </location>
</feature>
<dbReference type="Gene3D" id="1.10.150.50">
    <property type="entry name" value="Transcription Factor, Ets-1"/>
    <property type="match status" value="1"/>
</dbReference>
<comment type="caution">
    <text evidence="22">The sequence shown here is derived from an EMBL/GenBank/DDBJ whole genome shotgun (WGS) entry which is preliminary data.</text>
</comment>
<evidence type="ECO:0000256" key="20">
    <source>
        <dbReference type="SAM" id="MobiDB-lite"/>
    </source>
</evidence>
<evidence type="ECO:0000256" key="18">
    <source>
        <dbReference type="ARBA" id="ARBA00030785"/>
    </source>
</evidence>
<feature type="region of interest" description="Disordered" evidence="20">
    <location>
        <begin position="434"/>
        <end position="524"/>
    </location>
</feature>
<dbReference type="Proteomes" id="UP001345013">
    <property type="component" value="Unassembled WGS sequence"/>
</dbReference>
<dbReference type="PROSITE" id="PS50002">
    <property type="entry name" value="SH3"/>
    <property type="match status" value="3"/>
</dbReference>
<dbReference type="PANTHER" id="PTHR15735:SF19">
    <property type="entry name" value="ACTIN CYTOSKELETON-REGULATORY COMPLEX PROTEIN SLA1"/>
    <property type="match status" value="1"/>
</dbReference>
<evidence type="ECO:0000256" key="16">
    <source>
        <dbReference type="ARBA" id="ARBA00023212"/>
    </source>
</evidence>
<protein>
    <recommendedName>
        <fullName evidence="7">Actin cytoskeleton-regulatory complex protein SLA1</fullName>
    </recommendedName>
    <alternativeName>
        <fullName evidence="5 6">High osmolarity signaling protein SHO1</fullName>
    </alternativeName>
    <alternativeName>
        <fullName evidence="17 18">Osmosensor SHO1</fullName>
    </alternativeName>
</protein>
<feature type="compositionally biased region" description="Polar residues" evidence="20">
    <location>
        <begin position="974"/>
        <end position="996"/>
    </location>
</feature>
<proteinExistence type="inferred from homology"/>
<feature type="domain" description="SH3" evidence="21">
    <location>
        <begin position="70"/>
        <end position="127"/>
    </location>
</feature>
<feature type="domain" description="SH3" evidence="21">
    <location>
        <begin position="2"/>
        <end position="69"/>
    </location>
</feature>
<feature type="region of interest" description="Disordered" evidence="20">
    <location>
        <begin position="169"/>
        <end position="248"/>
    </location>
</feature>
<dbReference type="InterPro" id="IPR013182">
    <property type="entry name" value="DUF1720"/>
</dbReference>
<feature type="compositionally biased region" description="Basic and acidic residues" evidence="20">
    <location>
        <begin position="512"/>
        <end position="523"/>
    </location>
</feature>
<accession>A0ABR0K3T4</accession>
<keyword evidence="23" id="KW-1185">Reference proteome</keyword>
<evidence type="ECO:0000256" key="1">
    <source>
        <dbReference type="ARBA" id="ARBA00004125"/>
    </source>
</evidence>
<dbReference type="Pfam" id="PF03983">
    <property type="entry name" value="SHD1"/>
    <property type="match status" value="1"/>
</dbReference>
<evidence type="ECO:0000256" key="2">
    <source>
        <dbReference type="ARBA" id="ARBA00004134"/>
    </source>
</evidence>
<feature type="compositionally biased region" description="Pro residues" evidence="20">
    <location>
        <begin position="773"/>
        <end position="783"/>
    </location>
</feature>
<dbReference type="Pfam" id="PF24081">
    <property type="entry name" value="PH_SLA1"/>
    <property type="match status" value="1"/>
</dbReference>
<dbReference type="InterPro" id="IPR007131">
    <property type="entry name" value="SHD1"/>
</dbReference>
<evidence type="ECO:0000256" key="14">
    <source>
        <dbReference type="ARBA" id="ARBA00023136"/>
    </source>
</evidence>
<dbReference type="InterPro" id="IPR056996">
    <property type="entry name" value="PH_SLA1"/>
</dbReference>
<evidence type="ECO:0000256" key="9">
    <source>
        <dbReference type="ARBA" id="ARBA00022475"/>
    </source>
</evidence>
<evidence type="ECO:0000256" key="11">
    <source>
        <dbReference type="ARBA" id="ARBA00022583"/>
    </source>
</evidence>
<evidence type="ECO:0000256" key="6">
    <source>
        <dbReference type="ARBA" id="ARBA00017350"/>
    </source>
</evidence>
<feature type="compositionally biased region" description="Polar residues" evidence="20">
    <location>
        <begin position="892"/>
        <end position="901"/>
    </location>
</feature>
<dbReference type="InterPro" id="IPR036028">
    <property type="entry name" value="SH3-like_dom_sf"/>
</dbReference>
<dbReference type="PANTHER" id="PTHR15735">
    <property type="entry name" value="FCH AND DOUBLE SH3 DOMAINS PROTEIN"/>
    <property type="match status" value="1"/>
</dbReference>
<dbReference type="InterPro" id="IPR035821">
    <property type="entry name" value="Sla1_SH3_3"/>
</dbReference>
<keyword evidence="15" id="KW-0009">Actin-binding</keyword>
<keyword evidence="10" id="KW-0963">Cytoplasm</keyword>
<feature type="compositionally biased region" description="Low complexity" evidence="20">
    <location>
        <begin position="1024"/>
        <end position="1040"/>
    </location>
</feature>
<keyword evidence="9" id="KW-1003">Cell membrane</keyword>
<keyword evidence="12" id="KW-0677">Repeat</keyword>
<feature type="compositionally biased region" description="Low complexity" evidence="20">
    <location>
        <begin position="800"/>
        <end position="818"/>
    </location>
</feature>
<evidence type="ECO:0000313" key="23">
    <source>
        <dbReference type="Proteomes" id="UP001345013"/>
    </source>
</evidence>
<evidence type="ECO:0000256" key="5">
    <source>
        <dbReference type="ARBA" id="ARBA00016255"/>
    </source>
</evidence>
<dbReference type="SUPFAM" id="SSF50044">
    <property type="entry name" value="SH3-domain"/>
    <property type="match status" value="3"/>
</dbReference>
<evidence type="ECO:0000256" key="3">
    <source>
        <dbReference type="ARBA" id="ARBA00004413"/>
    </source>
</evidence>
<feature type="compositionally biased region" description="Polar residues" evidence="20">
    <location>
        <begin position="875"/>
        <end position="885"/>
    </location>
</feature>
<dbReference type="InterPro" id="IPR001452">
    <property type="entry name" value="SH3_domain"/>
</dbReference>
<dbReference type="Gene3D" id="2.30.30.40">
    <property type="entry name" value="SH3 Domains"/>
    <property type="match status" value="3"/>
</dbReference>
<feature type="compositionally biased region" description="Polar residues" evidence="20">
    <location>
        <begin position="1041"/>
        <end position="1073"/>
    </location>
</feature>
<gene>
    <name evidence="22" type="primary">SLA1</name>
    <name evidence="22" type="ORF">LTR24_007177</name>
</gene>
<reference evidence="22 23" key="1">
    <citation type="submission" date="2023-08" db="EMBL/GenBank/DDBJ databases">
        <title>Black Yeasts Isolated from many extreme environments.</title>
        <authorList>
            <person name="Coleine C."/>
            <person name="Stajich J.E."/>
            <person name="Selbmann L."/>
        </authorList>
    </citation>
    <scope>NUCLEOTIDE SEQUENCE [LARGE SCALE GENOMIC DNA]</scope>
    <source>
        <strain evidence="22 23">CCFEE 5885</strain>
    </source>
</reference>
<evidence type="ECO:0000256" key="4">
    <source>
        <dbReference type="ARBA" id="ARBA00007948"/>
    </source>
</evidence>
<dbReference type="Pfam" id="PF00018">
    <property type="entry name" value="SH3_1"/>
    <property type="match status" value="3"/>
</dbReference>
<organism evidence="22 23">
    <name type="scientific">Lithohypha guttulata</name>
    <dbReference type="NCBI Taxonomy" id="1690604"/>
    <lineage>
        <taxon>Eukaryota</taxon>
        <taxon>Fungi</taxon>
        <taxon>Dikarya</taxon>
        <taxon>Ascomycota</taxon>
        <taxon>Pezizomycotina</taxon>
        <taxon>Eurotiomycetes</taxon>
        <taxon>Chaetothyriomycetidae</taxon>
        <taxon>Chaetothyriales</taxon>
        <taxon>Trichomeriaceae</taxon>
        <taxon>Lithohypha</taxon>
    </lineage>
</organism>
<feature type="compositionally biased region" description="Polar residues" evidence="20">
    <location>
        <begin position="1009"/>
        <end position="1023"/>
    </location>
</feature>
<dbReference type="SMART" id="SM00326">
    <property type="entry name" value="SH3"/>
    <property type="match status" value="3"/>
</dbReference>
<dbReference type="CDD" id="cd11775">
    <property type="entry name" value="SH3_Sla1p_3"/>
    <property type="match status" value="1"/>
</dbReference>
<keyword evidence="13" id="KW-0967">Endosome</keyword>
<dbReference type="Pfam" id="PF08226">
    <property type="entry name" value="DUF1720"/>
    <property type="match status" value="1"/>
</dbReference>
<keyword evidence="8 19" id="KW-0728">SH3 domain</keyword>
<dbReference type="Gene3D" id="2.30.30.700">
    <property type="entry name" value="SLA1 homology domain 1"/>
    <property type="match status" value="1"/>
</dbReference>
<feature type="region of interest" description="Disordered" evidence="20">
    <location>
        <begin position="589"/>
        <end position="614"/>
    </location>
</feature>
<evidence type="ECO:0000256" key="8">
    <source>
        <dbReference type="ARBA" id="ARBA00022443"/>
    </source>
</evidence>
<keyword evidence="11" id="KW-0254">Endocytosis</keyword>
<name>A0ABR0K3T4_9EURO</name>